<evidence type="ECO:0000256" key="5">
    <source>
        <dbReference type="SAM" id="SignalP"/>
    </source>
</evidence>
<feature type="domain" description="Sulfatase N-terminal" evidence="6">
    <location>
        <begin position="43"/>
        <end position="348"/>
    </location>
</feature>
<dbReference type="PANTHER" id="PTHR42693:SF53">
    <property type="entry name" value="ENDO-4-O-SULFATASE"/>
    <property type="match status" value="1"/>
</dbReference>
<evidence type="ECO:0000256" key="4">
    <source>
        <dbReference type="ARBA" id="ARBA00022837"/>
    </source>
</evidence>
<dbReference type="OrthoDB" id="9803751at2"/>
<dbReference type="InterPro" id="IPR017850">
    <property type="entry name" value="Alkaline_phosphatase_core_sf"/>
</dbReference>
<dbReference type="EMBL" id="BMDX01000004">
    <property type="protein sequence ID" value="GGA72678.1"/>
    <property type="molecule type" value="Genomic_DNA"/>
</dbReference>
<protein>
    <submittedName>
        <fullName evidence="7">Arylsulfatase</fullName>
    </submittedName>
</protein>
<organism evidence="7 8">
    <name type="scientific">Neiella marina</name>
    <dbReference type="NCBI Taxonomy" id="508461"/>
    <lineage>
        <taxon>Bacteria</taxon>
        <taxon>Pseudomonadati</taxon>
        <taxon>Pseudomonadota</taxon>
        <taxon>Gammaproteobacteria</taxon>
        <taxon>Alteromonadales</taxon>
        <taxon>Echinimonadaceae</taxon>
        <taxon>Neiella</taxon>
    </lineage>
</organism>
<dbReference type="AlphaFoldDB" id="A0A8J2XNK4"/>
<evidence type="ECO:0000313" key="8">
    <source>
        <dbReference type="Proteomes" id="UP000619743"/>
    </source>
</evidence>
<dbReference type="Gene3D" id="3.40.720.10">
    <property type="entry name" value="Alkaline Phosphatase, subunit A"/>
    <property type="match status" value="1"/>
</dbReference>
<sequence>MVKQLIKIISLGFAMTYAIASHAQTTALVEPSLATDNHASARPNILLIQVDDMGFDDLSSHGNTQVDTPSIDALAAESVRFGQFYVNPLCAPSRASLLTGRHFLRTGVSGVHGGRDYIHLDETLVSELLQRNGYATGMWGKWHSGKSDGYFPWDRGFDEAYYASLYNYFDNNGLLNGQQISTKGSATKAITDMAIDFIQRHKNQPFFAYVPYMAPHNPWRAPAESIEKYLGKGLSFPAASLYGMIDNLDGNIGRLLEELDKQHLADNTIVVFLSDNGPWIKSYRFGLNDQEWQLRNPNGRKGRKGDTWENGVRSPLFIRWPGKYQPQHIDSLSQVEDLFPTLLDWAGIAVPKELELDGISLVDGLVDPNNFVDSRTLINAWASPLVPEQQHHSLDSIGFYAPLTPRYRNQIQFDAQRLAIRQGQYKLVRNEQIAGQHALFDIANDPKEQHNLLAKKPELTKHLNGQLQAWYQGILASPRAMTMPEFQVGYQNRITSQVNAYAPADLSDDLINKDHFLANWTHPGQWASYNTKVHTAGNYQVYLISKMKHPADHTFKLSVGSDSVEASLKAGFANPVGTLIRNESAYWQDFDRYETFKHDIHNSYLGQIELGPGKAQLKLEMTELRNPKQAEMLDQVIAIQLVATEQNSHGAGTDHD</sequence>
<evidence type="ECO:0000256" key="2">
    <source>
        <dbReference type="ARBA" id="ARBA00022723"/>
    </source>
</evidence>
<keyword evidence="5" id="KW-0732">Signal</keyword>
<evidence type="ECO:0000256" key="3">
    <source>
        <dbReference type="ARBA" id="ARBA00022801"/>
    </source>
</evidence>
<keyword evidence="8" id="KW-1185">Reference proteome</keyword>
<feature type="chain" id="PRO_5035321768" evidence="5">
    <location>
        <begin position="24"/>
        <end position="656"/>
    </location>
</feature>
<gene>
    <name evidence="7" type="primary">arsA</name>
    <name evidence="7" type="ORF">GCM10011369_13060</name>
</gene>
<dbReference type="InterPro" id="IPR050738">
    <property type="entry name" value="Sulfatase"/>
</dbReference>
<evidence type="ECO:0000259" key="6">
    <source>
        <dbReference type="Pfam" id="PF00884"/>
    </source>
</evidence>
<keyword evidence="4" id="KW-0106">Calcium</keyword>
<dbReference type="Pfam" id="PF00884">
    <property type="entry name" value="Sulfatase"/>
    <property type="match status" value="1"/>
</dbReference>
<dbReference type="GO" id="GO:0046872">
    <property type="term" value="F:metal ion binding"/>
    <property type="evidence" value="ECO:0007669"/>
    <property type="project" value="UniProtKB-KW"/>
</dbReference>
<dbReference type="SUPFAM" id="SSF53649">
    <property type="entry name" value="Alkaline phosphatase-like"/>
    <property type="match status" value="1"/>
</dbReference>
<dbReference type="CDD" id="cd16146">
    <property type="entry name" value="ARS_like"/>
    <property type="match status" value="1"/>
</dbReference>
<reference evidence="8" key="1">
    <citation type="journal article" date="2019" name="Int. J. Syst. Evol. Microbiol.">
        <title>The Global Catalogue of Microorganisms (GCM) 10K type strain sequencing project: providing services to taxonomists for standard genome sequencing and annotation.</title>
        <authorList>
            <consortium name="The Broad Institute Genomics Platform"/>
            <consortium name="The Broad Institute Genome Sequencing Center for Infectious Disease"/>
            <person name="Wu L."/>
            <person name="Ma J."/>
        </authorList>
    </citation>
    <scope>NUCLEOTIDE SEQUENCE [LARGE SCALE GENOMIC DNA]</scope>
    <source>
        <strain evidence="8">CGMCC 1.10130</strain>
    </source>
</reference>
<dbReference type="RefSeq" id="WP_143824499.1">
    <property type="nucleotide sequence ID" value="NZ_BMDX01000004.1"/>
</dbReference>
<dbReference type="PROSITE" id="PS00523">
    <property type="entry name" value="SULFATASE_1"/>
    <property type="match status" value="1"/>
</dbReference>
<dbReference type="InterPro" id="IPR000917">
    <property type="entry name" value="Sulfatase_N"/>
</dbReference>
<evidence type="ECO:0000313" key="7">
    <source>
        <dbReference type="EMBL" id="GGA72678.1"/>
    </source>
</evidence>
<dbReference type="InterPro" id="IPR024607">
    <property type="entry name" value="Sulfatase_CS"/>
</dbReference>
<keyword evidence="3" id="KW-0378">Hydrolase</keyword>
<accession>A0A8J2XNK4</accession>
<keyword evidence="2" id="KW-0479">Metal-binding</keyword>
<dbReference type="Gene3D" id="2.60.120.260">
    <property type="entry name" value="Galactose-binding domain-like"/>
    <property type="match status" value="1"/>
</dbReference>
<feature type="signal peptide" evidence="5">
    <location>
        <begin position="1"/>
        <end position="23"/>
    </location>
</feature>
<dbReference type="Proteomes" id="UP000619743">
    <property type="component" value="Unassembled WGS sequence"/>
</dbReference>
<dbReference type="Gene3D" id="3.30.1120.10">
    <property type="match status" value="1"/>
</dbReference>
<name>A0A8J2XNK4_9GAMM</name>
<evidence type="ECO:0000256" key="1">
    <source>
        <dbReference type="ARBA" id="ARBA00008779"/>
    </source>
</evidence>
<dbReference type="GO" id="GO:0004065">
    <property type="term" value="F:arylsulfatase activity"/>
    <property type="evidence" value="ECO:0007669"/>
    <property type="project" value="TreeGrafter"/>
</dbReference>
<comment type="caution">
    <text evidence="7">The sequence shown here is derived from an EMBL/GenBank/DDBJ whole genome shotgun (WGS) entry which is preliminary data.</text>
</comment>
<proteinExistence type="inferred from homology"/>
<comment type="similarity">
    <text evidence="1">Belongs to the sulfatase family.</text>
</comment>
<dbReference type="PANTHER" id="PTHR42693">
    <property type="entry name" value="ARYLSULFATASE FAMILY MEMBER"/>
    <property type="match status" value="1"/>
</dbReference>